<sequence>MNLSEIISAIQSSSLTQINSPIKLRWGSQNKALGQALLPQRIDIREGMFTGIEGHITCLATRSDLPLNSFIGMPISVQLVTDLGNLHSINAIVTDVRSGESDGSLASYQVTVRDALSIMDGRVNTRVFRAKSVPEILGVLFSEWRSRSTTIASAFDFDLSGLSSDNHPKRECTQQLNESDRHFVERLCRREGISWYIAAGARDQGTANASTGSSPVHTLVLFDSNATLKQGSVAEVRYHRNAATEERDAITQFSLSQKLIPAAVDNGSWCGKDVRMSRVERPTTIDQGTTGNDLAKLLTNRLWDVPHAGDSNAHLTRMTDARIAALEFESMLASGTSSVRDLTVGTWFKMVGHPDLTSLDAKKKLFVVVSVHHKGENNLPKELNEKAQALFKATGWASPLGGDSGAKSSTRVSSTQSVETRYENHFTAVQLDVPIRPSFIPEVHLPRVYPLTAIVVGPEGEEVHTDALGRIKVQLQGLDSADHEHASGAGTSGTDIDSAWVRASGALAGDRFGNTPLYRVGTEVVIDFLNGDPDKMFIAGVMANGRNAPAAFSHVGSLPGNRYVSGTKTKEISGQRYNQLRFDDTPEQISTQLASEHAHTQLNMGYLTHPRTDGAGDARGEGAELRTDAAAAIRAANGVLISTHARAQANGTHLDRTELIELMTLTANLAKQLSSYAAQHGGAAHDLSGQDALVKSVSEWDSASTASGNAVLATDSLDGTVHATPKSHAVHAGENIDHVAQANFQVTSGQSLNMVAGKGASVFANSGGVKAIANQGPVTIQAQSDTLEVASEKALRIASNSDEITVSGKTIKLIADDGSYIIIGDGVTIGTKMGVIVKASEHSFEGPTHLSREMNQWSSAGYDQRVRMMMRDGSPAANQKYEIRRTDGAVISGVTDGGGWAQIQKGVKMEGASIVWKGKA</sequence>
<dbReference type="Pfam" id="PF05954">
    <property type="entry name" value="Phage_GPD"/>
    <property type="match status" value="1"/>
</dbReference>
<keyword evidence="4" id="KW-1185">Reference proteome</keyword>
<dbReference type="Gene3D" id="3.55.50.10">
    <property type="entry name" value="Baseplate protein-like domains"/>
    <property type="match status" value="1"/>
</dbReference>
<organism evidence="3 4">
    <name type="scientific">Robbsia andropogonis</name>
    <dbReference type="NCBI Taxonomy" id="28092"/>
    <lineage>
        <taxon>Bacteria</taxon>
        <taxon>Pseudomonadati</taxon>
        <taxon>Pseudomonadota</taxon>
        <taxon>Betaproteobacteria</taxon>
        <taxon>Burkholderiales</taxon>
        <taxon>Burkholderiaceae</taxon>
        <taxon>Robbsia</taxon>
    </lineage>
</organism>
<name>A0A0F5K2Q7_9BURK</name>
<dbReference type="RefSeq" id="WP_046152391.1">
    <property type="nucleotide sequence ID" value="NZ_CADFGU010000008.1"/>
</dbReference>
<dbReference type="Pfam" id="PF13296">
    <property type="entry name" value="T6SS_Vgr"/>
    <property type="match status" value="1"/>
</dbReference>
<evidence type="ECO:0000313" key="4">
    <source>
        <dbReference type="Proteomes" id="UP000033618"/>
    </source>
</evidence>
<dbReference type="Proteomes" id="UP000033618">
    <property type="component" value="Unassembled WGS sequence"/>
</dbReference>
<dbReference type="Pfam" id="PF10106">
    <property type="entry name" value="DUF2345"/>
    <property type="match status" value="1"/>
</dbReference>
<dbReference type="Gene3D" id="4.10.220.110">
    <property type="match status" value="1"/>
</dbReference>
<dbReference type="EMBL" id="LAQU01000004">
    <property type="protein sequence ID" value="KKB64411.1"/>
    <property type="molecule type" value="Genomic_DNA"/>
</dbReference>
<gene>
    <name evidence="3" type="ORF">WM40_05700</name>
</gene>
<dbReference type="SUPFAM" id="SSF69279">
    <property type="entry name" value="Phage tail proteins"/>
    <property type="match status" value="2"/>
</dbReference>
<protein>
    <submittedName>
        <fullName evidence="3">Type IV secretion protein Rhs</fullName>
    </submittedName>
</protein>
<dbReference type="AlphaFoldDB" id="A0A0F5K2Q7"/>
<dbReference type="InterPro" id="IPR028244">
    <property type="entry name" value="T6SS_Rhs_Vgr_dom"/>
</dbReference>
<accession>A0A0F5K2Q7</accession>
<dbReference type="InterPro" id="IPR017847">
    <property type="entry name" value="T6SS_RhsGE_Vgr_subset"/>
</dbReference>
<evidence type="ECO:0000259" key="2">
    <source>
        <dbReference type="Pfam" id="PF13296"/>
    </source>
</evidence>
<dbReference type="InterPro" id="IPR018769">
    <property type="entry name" value="VgrG2_DUF2345"/>
</dbReference>
<dbReference type="OrthoDB" id="1907165at2"/>
<proteinExistence type="predicted"/>
<dbReference type="NCBIfam" id="TIGR01646">
    <property type="entry name" value="vgr_GE"/>
    <property type="match status" value="1"/>
</dbReference>
<dbReference type="PATRIC" id="fig|28092.6.peg.1359"/>
<dbReference type="STRING" id="28092.WM40_05700"/>
<dbReference type="InterPro" id="IPR037026">
    <property type="entry name" value="Vgr_OB-fold_dom_sf"/>
</dbReference>
<dbReference type="NCBIfam" id="TIGR03361">
    <property type="entry name" value="VI_Rhs_Vgr"/>
    <property type="match status" value="1"/>
</dbReference>
<dbReference type="Gene3D" id="2.30.110.50">
    <property type="match status" value="1"/>
</dbReference>
<reference evidence="3 4" key="1">
    <citation type="submission" date="2015-03" db="EMBL/GenBank/DDBJ databases">
        <title>Draft Genome Sequence of Burkholderia andropogonis type strain ICMP2807, isolated from Sorghum bicolor.</title>
        <authorList>
            <person name="Lopes-Santos L."/>
            <person name="Castro D.B."/>
            <person name="Ottoboni L.M."/>
            <person name="Park D."/>
            <person name="Weirc B.S."/>
            <person name="Destefano S.A."/>
        </authorList>
    </citation>
    <scope>NUCLEOTIDE SEQUENCE [LARGE SCALE GENOMIC DNA]</scope>
    <source>
        <strain evidence="3 4">ICMP2807</strain>
    </source>
</reference>
<evidence type="ECO:0000313" key="3">
    <source>
        <dbReference type="EMBL" id="KKB64411.1"/>
    </source>
</evidence>
<comment type="caution">
    <text evidence="3">The sequence shown here is derived from an EMBL/GenBank/DDBJ whole genome shotgun (WGS) entry which is preliminary data.</text>
</comment>
<dbReference type="Gene3D" id="2.40.50.230">
    <property type="entry name" value="Gp5 N-terminal domain"/>
    <property type="match status" value="1"/>
</dbReference>
<feature type="domain" description="DUF2345" evidence="1">
    <location>
        <begin position="704"/>
        <end position="847"/>
    </location>
</feature>
<evidence type="ECO:0000259" key="1">
    <source>
        <dbReference type="Pfam" id="PF10106"/>
    </source>
</evidence>
<dbReference type="SUPFAM" id="SSF69255">
    <property type="entry name" value="gp5 N-terminal domain-like"/>
    <property type="match status" value="1"/>
</dbReference>
<feature type="domain" description="Putative type VI secretion system Rhs element associated Vgr" evidence="2">
    <location>
        <begin position="570"/>
        <end position="677"/>
    </location>
</feature>
<dbReference type="InterPro" id="IPR006533">
    <property type="entry name" value="T6SS_Vgr_RhsGE"/>
</dbReference>